<proteinExistence type="predicted"/>
<dbReference type="AlphaFoldDB" id="A0ABD3MUJ6"/>
<reference evidence="2 3" key="1">
    <citation type="submission" date="2024-10" db="EMBL/GenBank/DDBJ databases">
        <title>Updated reference genomes for cyclostephanoid diatoms.</title>
        <authorList>
            <person name="Roberts W.R."/>
            <person name="Alverson A.J."/>
        </authorList>
    </citation>
    <scope>NUCLEOTIDE SEQUENCE [LARGE SCALE GENOMIC DNA]</scope>
    <source>
        <strain evidence="2 3">AJA010-31</strain>
    </source>
</reference>
<gene>
    <name evidence="2" type="ORF">ACHAWO_007280</name>
</gene>
<organism evidence="2 3">
    <name type="scientific">Cyclotella atomus</name>
    <dbReference type="NCBI Taxonomy" id="382360"/>
    <lineage>
        <taxon>Eukaryota</taxon>
        <taxon>Sar</taxon>
        <taxon>Stramenopiles</taxon>
        <taxon>Ochrophyta</taxon>
        <taxon>Bacillariophyta</taxon>
        <taxon>Coscinodiscophyceae</taxon>
        <taxon>Thalassiosirophycidae</taxon>
        <taxon>Stephanodiscales</taxon>
        <taxon>Stephanodiscaceae</taxon>
        <taxon>Cyclotella</taxon>
    </lineage>
</organism>
<feature type="region of interest" description="Disordered" evidence="1">
    <location>
        <begin position="222"/>
        <end position="254"/>
    </location>
</feature>
<keyword evidence="3" id="KW-1185">Reference proteome</keyword>
<evidence type="ECO:0000256" key="1">
    <source>
        <dbReference type="SAM" id="MobiDB-lite"/>
    </source>
</evidence>
<name>A0ABD3MUJ6_9STRA</name>
<dbReference type="EMBL" id="JALLPJ020001369">
    <property type="protein sequence ID" value="KAL3767337.1"/>
    <property type="molecule type" value="Genomic_DNA"/>
</dbReference>
<dbReference type="Proteomes" id="UP001530400">
    <property type="component" value="Unassembled WGS sequence"/>
</dbReference>
<feature type="region of interest" description="Disordered" evidence="1">
    <location>
        <begin position="595"/>
        <end position="625"/>
    </location>
</feature>
<accession>A0ABD3MUJ6</accession>
<evidence type="ECO:0000313" key="2">
    <source>
        <dbReference type="EMBL" id="KAL3767337.1"/>
    </source>
</evidence>
<protein>
    <submittedName>
        <fullName evidence="2">Uncharacterized protein</fullName>
    </submittedName>
</protein>
<evidence type="ECO:0000313" key="3">
    <source>
        <dbReference type="Proteomes" id="UP001530400"/>
    </source>
</evidence>
<feature type="compositionally biased region" description="Basic and acidic residues" evidence="1">
    <location>
        <begin position="225"/>
        <end position="247"/>
    </location>
</feature>
<sequence length="939" mass="104234">MKLLSTIAVMFSTAVGTKKHRSNDRGGSHAPPHAAAIEITDFTNKGTDLGYCVDNKNKQFTFMAAKPVTKPLQQGRKLKLGVLAIAAILHWPTTSLNTTDLVGKSTCYEWKGTNTGTSSPTGVYTPAPTAGPVTFLDFTKMGDGYCADSLDGNTNKQFVGFEIAAYSDDFECVCLFVYAKQQPPYTFNPPVGDTFAHDGTGPIHHIIQQTVVNKTVGLGTSLDGRGFDRRGQNNRREGRGGRGDRGNKPKKYQSKIPAIKDFKVEHAAQLVKNKKEIIAYIRREGDKEAVLISTALEQGVMPTITVPPRPPRIENPDNMGDVPPDMIDDEAEMLIWQGELKLIPSHRAHLQEGLVTTFSIIFDQCVPTLRKKLEQLDDWEAMFNAKDPIRLFAEITNIVQGREAHQQPIYSLIQGLKMLFTFQHDSMSNTKFLEVQDALYEALVQQGCDLVLAFPGFVEEEAERLADEAGRPDDERPHPDDITMAITTIRNCIKANLGLSLVDNRRHKPLKDNLENAYSCGRDEYPASPTHLLTLLENFRAPHEYRQRNPREHNDRPCLVPEEGINFAQDGDGDDRAEPAPAASGVQLYIDASVAEEEPTSPPVSSAGVNQPTADQEASPEGTGTVMIQKDATKAKKLGLLDNRLYLDTRTTDDIMANRQYLRDIYKSLKPLAMNTNAGSTLTNLRGKLGMLHFWICQHGIANVVSLRTLEKHFQVKYDSSEEGGSFTCTTKTAPHYTVTIRENFEGFTRKEVERAIAARRAQALAGHPSERVFKREVSRKSSSSLFRSCPITLQDISNACTIFGPSVACARGKWVRGKSPRVEPGYISIPANLITFQYDILAADVMFVCGAPFLLTLSRKIRFVTVQFVPRRTAGKLSNGIKNVLNLYNRAGFRIQTCLMDGKFEKVRDKLSGIVDVNTCSKNEHVPEIELAGQMWHC</sequence>
<comment type="caution">
    <text evidence="2">The sequence shown here is derived from an EMBL/GenBank/DDBJ whole genome shotgun (WGS) entry which is preliminary data.</text>
</comment>
<feature type="compositionally biased region" description="Polar residues" evidence="1">
    <location>
        <begin position="603"/>
        <end position="616"/>
    </location>
</feature>